<evidence type="ECO:0000313" key="4">
    <source>
        <dbReference type="EMBL" id="RZC32066.1"/>
    </source>
</evidence>
<feature type="domain" description="G-patch" evidence="2">
    <location>
        <begin position="3"/>
        <end position="49"/>
    </location>
</feature>
<dbReference type="AlphaFoldDB" id="A0A482VHJ4"/>
<dbReference type="Gene3D" id="3.40.50.12760">
    <property type="match status" value="2"/>
</dbReference>
<dbReference type="InterPro" id="IPR050851">
    <property type="entry name" value="mRNA_Cap_2O-Ribose_MeTrfase"/>
</dbReference>
<dbReference type="EMBL" id="QDEB01100437">
    <property type="protein sequence ID" value="RZC32066.1"/>
    <property type="molecule type" value="Genomic_DNA"/>
</dbReference>
<dbReference type="EC" id="2.1.1.57" evidence="1"/>
<dbReference type="GO" id="GO:0004483">
    <property type="term" value="F:methyltransferase cap1 activity"/>
    <property type="evidence" value="ECO:0007669"/>
    <property type="project" value="UniProtKB-UniRule"/>
</dbReference>
<dbReference type="STRING" id="1661398.A0A482VHJ4"/>
<reference evidence="4 5" key="1">
    <citation type="submission" date="2017-03" db="EMBL/GenBank/DDBJ databases">
        <title>Genome of the blue death feigning beetle - Asbolus verrucosus.</title>
        <authorList>
            <person name="Rider S.D."/>
        </authorList>
    </citation>
    <scope>NUCLEOTIDE SEQUENCE [LARGE SCALE GENOMIC DNA]</scope>
    <source>
        <strain evidence="4">Butters</strain>
        <tissue evidence="4">Head and leg muscle</tissue>
    </source>
</reference>
<organism evidence="4 5">
    <name type="scientific">Asbolus verrucosus</name>
    <name type="common">Desert ironclad beetle</name>
    <dbReference type="NCBI Taxonomy" id="1661398"/>
    <lineage>
        <taxon>Eukaryota</taxon>
        <taxon>Metazoa</taxon>
        <taxon>Ecdysozoa</taxon>
        <taxon>Arthropoda</taxon>
        <taxon>Hexapoda</taxon>
        <taxon>Insecta</taxon>
        <taxon>Pterygota</taxon>
        <taxon>Neoptera</taxon>
        <taxon>Endopterygota</taxon>
        <taxon>Coleoptera</taxon>
        <taxon>Polyphaga</taxon>
        <taxon>Cucujiformia</taxon>
        <taxon>Tenebrionidae</taxon>
        <taxon>Pimeliinae</taxon>
        <taxon>Asbolus</taxon>
    </lineage>
</organism>
<name>A0A482VHJ4_ASBVE</name>
<evidence type="ECO:0000259" key="3">
    <source>
        <dbReference type="PROSITE" id="PS51613"/>
    </source>
</evidence>
<dbReference type="InterPro" id="IPR002877">
    <property type="entry name" value="RNA_MeTrfase_FtsJ_dom"/>
</dbReference>
<dbReference type="GO" id="GO:0003676">
    <property type="term" value="F:nucleic acid binding"/>
    <property type="evidence" value="ECO:0007669"/>
    <property type="project" value="UniProtKB-UniRule"/>
</dbReference>
<keyword evidence="1 4" id="KW-0489">Methyltransferase</keyword>
<feature type="domain" description="RrmJ-type SAM-dependent 2'-O-MTase" evidence="3">
    <location>
        <begin position="91"/>
        <end position="218"/>
    </location>
</feature>
<comment type="subcellular location">
    <subcellularLocation>
        <location evidence="1">Nucleus</location>
    </subcellularLocation>
</comment>
<dbReference type="OrthoDB" id="10251234at2759"/>
<comment type="caution">
    <text evidence="4">The sequence shown here is derived from an EMBL/GenBank/DDBJ whole genome shotgun (WGS) entry which is preliminary data.</text>
</comment>
<evidence type="ECO:0000259" key="2">
    <source>
        <dbReference type="PROSITE" id="PS50174"/>
    </source>
</evidence>
<dbReference type="SMART" id="SM00443">
    <property type="entry name" value="G_patch"/>
    <property type="match status" value="1"/>
</dbReference>
<evidence type="ECO:0000256" key="1">
    <source>
        <dbReference type="RuleBase" id="RU368012"/>
    </source>
</evidence>
<dbReference type="PROSITE" id="PS50174">
    <property type="entry name" value="G_PATCH"/>
    <property type="match status" value="1"/>
</dbReference>
<dbReference type="PANTHER" id="PTHR16121">
    <property type="entry name" value="CAP-SPECIFIC MRNA (NUCLEOSIDE-2'-O-)-METHYLTRANSFERASE 1-RELATED"/>
    <property type="match status" value="1"/>
</dbReference>
<feature type="non-terminal residue" evidence="4">
    <location>
        <position position="467"/>
    </location>
</feature>
<keyword evidence="1 4" id="KW-0808">Transferase</keyword>
<evidence type="ECO:0000313" key="5">
    <source>
        <dbReference type="Proteomes" id="UP000292052"/>
    </source>
</evidence>
<dbReference type="Proteomes" id="UP000292052">
    <property type="component" value="Unassembled WGS sequence"/>
</dbReference>
<dbReference type="GO" id="GO:0005737">
    <property type="term" value="C:cytoplasm"/>
    <property type="evidence" value="ECO:0007669"/>
    <property type="project" value="TreeGrafter"/>
</dbReference>
<comment type="function">
    <text evidence="1">S-adenosyl-L-methionine-dependent methyltransferase that mediates RNA cap1 2'-O-ribose methylation to the 5'-cap structure of RNAs. Methylates the ribose of the first nucleotide of a m(7)GpppG-capped mRNA to produce m(7)GpppNmp (cap1).</text>
</comment>
<dbReference type="GO" id="GO:0006370">
    <property type="term" value="P:7-methylguanosine mRNA capping"/>
    <property type="evidence" value="ECO:0007669"/>
    <property type="project" value="UniProtKB-UniRule"/>
</dbReference>
<gene>
    <name evidence="4" type="ORF">BDFB_006530</name>
</gene>
<accession>A0A482VHJ4</accession>
<keyword evidence="1" id="KW-0949">S-adenosyl-L-methionine</keyword>
<dbReference type="Pfam" id="PF01728">
    <property type="entry name" value="FtsJ"/>
    <property type="match status" value="1"/>
</dbReference>
<keyword evidence="1" id="KW-0506">mRNA capping</keyword>
<sequence>MFLDTKVLRMMKMMGYKSGLGLGKNQQGITLPVEIKSQIGKRGLGLDIDNLEGTSNEWDFSLENIFEELDIKDLCQARTRANPFETIRSVFFMNRAALKMANIDAATDFMFTNIDHNLYHKDSSGPYYFADVCAGPGGFTEYILWRKKWLFKGFGFTLRDQNDFKITDSLCVSPVTFIPLYGVKGDGNVCCPANICDFKEKVLHETENKGVHFMMSDGKLAAFCRNPLLTDQRQEELRKECLLYWQIPDKPKIPLSKFTVEDLLSTTIDRRELLLVCPRELKNIYDLNDFVLDVKEWHYVPMQCKRNTNICNFYAGVGLSKVFRLQCNKWVKVKNLQLTRGTLLYGELVKEDFIAKNTCILNIELQQHKYSLHVIDALRLGDVSLVDLKFEERIHLIGIFCKAVNHEFRANAIRIRPKTINTLESLCTDFNLRKNELFGNYIAPLPVLGYKVNEESYETNHFIQHTF</sequence>
<dbReference type="Pfam" id="PF01585">
    <property type="entry name" value="G-patch"/>
    <property type="match status" value="1"/>
</dbReference>
<dbReference type="InterPro" id="IPR025816">
    <property type="entry name" value="RrmJ-type_MeTrfase"/>
</dbReference>
<keyword evidence="1" id="KW-0507">mRNA processing</keyword>
<keyword evidence="5" id="KW-1185">Reference proteome</keyword>
<dbReference type="InterPro" id="IPR000467">
    <property type="entry name" value="G_patch_dom"/>
</dbReference>
<dbReference type="GO" id="GO:0032259">
    <property type="term" value="P:methylation"/>
    <property type="evidence" value="ECO:0007669"/>
    <property type="project" value="UniProtKB-KW"/>
</dbReference>
<comment type="catalytic activity">
    <reaction evidence="1">
        <text>a 5'-end (N(7)-methyl 5'-triphosphoguanosine)-ribonucleoside in mRNA + S-adenosyl-L-methionine = a 5'-end (N(7)-methyl 5'-triphosphoguanosine)-(2'-O-methyl-ribonucleoside) in mRNA + S-adenosyl-L-homocysteine + H(+)</text>
        <dbReference type="Rhea" id="RHEA:67020"/>
        <dbReference type="Rhea" id="RHEA-COMP:17167"/>
        <dbReference type="Rhea" id="RHEA-COMP:17168"/>
        <dbReference type="ChEBI" id="CHEBI:15378"/>
        <dbReference type="ChEBI" id="CHEBI:57856"/>
        <dbReference type="ChEBI" id="CHEBI:59789"/>
        <dbReference type="ChEBI" id="CHEBI:156461"/>
        <dbReference type="ChEBI" id="CHEBI:167609"/>
        <dbReference type="EC" id="2.1.1.57"/>
    </reaction>
</comment>
<dbReference type="PANTHER" id="PTHR16121:SF0">
    <property type="entry name" value="CAP-SPECIFIC MRNA (NUCLEOSIDE-2'-O-)-METHYLTRANSFERASE 1"/>
    <property type="match status" value="1"/>
</dbReference>
<proteinExistence type="predicted"/>
<protein>
    <recommendedName>
        <fullName evidence="1">Cap-specific mRNA (nucleoside-2'-O-)-methyltransferase 1</fullName>
        <ecNumber evidence="1">2.1.1.57</ecNumber>
    </recommendedName>
    <alternativeName>
        <fullName evidence="1">Cap1 2'O-ribose methyltransferase 1</fullName>
    </alternativeName>
</protein>
<dbReference type="GO" id="GO:0016556">
    <property type="term" value="P:mRNA modification"/>
    <property type="evidence" value="ECO:0007669"/>
    <property type="project" value="UniProtKB-UniRule"/>
</dbReference>
<dbReference type="PROSITE" id="PS51613">
    <property type="entry name" value="SAM_MT_RRMJ"/>
    <property type="match status" value="1"/>
</dbReference>
<dbReference type="GO" id="GO:0005634">
    <property type="term" value="C:nucleus"/>
    <property type="evidence" value="ECO:0007669"/>
    <property type="project" value="UniProtKB-SubCell"/>
</dbReference>
<keyword evidence="1" id="KW-0539">Nucleus</keyword>